<dbReference type="EMBL" id="JBHTIV010000019">
    <property type="protein sequence ID" value="MFD0933293.1"/>
    <property type="molecule type" value="Genomic_DNA"/>
</dbReference>
<comment type="caution">
    <text evidence="1">The sequence shown here is derived from an EMBL/GenBank/DDBJ whole genome shotgun (WGS) entry which is preliminary data.</text>
</comment>
<evidence type="ECO:0008006" key="3">
    <source>
        <dbReference type="Google" id="ProtNLM"/>
    </source>
</evidence>
<name>A0ABW3GUH5_9FLAO</name>
<evidence type="ECO:0000313" key="1">
    <source>
        <dbReference type="EMBL" id="MFD0933293.1"/>
    </source>
</evidence>
<dbReference type="PROSITE" id="PS51257">
    <property type="entry name" value="PROKAR_LIPOPROTEIN"/>
    <property type="match status" value="1"/>
</dbReference>
<proteinExistence type="predicted"/>
<dbReference type="Proteomes" id="UP001597049">
    <property type="component" value="Unassembled WGS sequence"/>
</dbReference>
<gene>
    <name evidence="1" type="ORF">ACFQ0R_11855</name>
</gene>
<evidence type="ECO:0000313" key="2">
    <source>
        <dbReference type="Proteomes" id="UP001597049"/>
    </source>
</evidence>
<accession>A0ABW3GUH5</accession>
<keyword evidence="2" id="KW-1185">Reference proteome</keyword>
<protein>
    <recommendedName>
        <fullName evidence="3">YD repeat-containing protein</fullName>
    </recommendedName>
</protein>
<dbReference type="RefSeq" id="WP_379658598.1">
    <property type="nucleotide sequence ID" value="NZ_JBHTIV010000019.1"/>
</dbReference>
<organism evidence="1 2">
    <name type="scientific">Psychroflexus salinarum</name>
    <dbReference type="NCBI Taxonomy" id="546024"/>
    <lineage>
        <taxon>Bacteria</taxon>
        <taxon>Pseudomonadati</taxon>
        <taxon>Bacteroidota</taxon>
        <taxon>Flavobacteriia</taxon>
        <taxon>Flavobacteriales</taxon>
        <taxon>Flavobacteriaceae</taxon>
        <taxon>Psychroflexus</taxon>
    </lineage>
</organism>
<reference evidence="2" key="1">
    <citation type="journal article" date="2019" name="Int. J. Syst. Evol. Microbiol.">
        <title>The Global Catalogue of Microorganisms (GCM) 10K type strain sequencing project: providing services to taxonomists for standard genome sequencing and annotation.</title>
        <authorList>
            <consortium name="The Broad Institute Genomics Platform"/>
            <consortium name="The Broad Institute Genome Sequencing Center for Infectious Disease"/>
            <person name="Wu L."/>
            <person name="Ma J."/>
        </authorList>
    </citation>
    <scope>NUCLEOTIDE SEQUENCE [LARGE SCALE GENOMIC DNA]</scope>
    <source>
        <strain evidence="2">CCUG 56752</strain>
    </source>
</reference>
<sequence length="315" mass="38309">MRKYYILFLLTIIGYSCKNKLESETDLKPTYLNFKNAWQERNLYGKVKKLKQYKATIQNNKNTNKQQLTLKENFTEFGSLTRSEFFNNYGETTQVDKFYYNEKEYLIKSVSTNYQANRKTIQLFSYDTIMKTSTRSLTINDTVNYTFISTFNNDDQIIKQVRIDRKDTIVRTYEYKYDQNKIIFEKEFEKGKEISVGTYKYDNENQLTKYRTKNEWIELLTVNNWADNRILKQTKYKILPDSRKYLDEITEYDKLFNPLDSKIYNNSELHRELKYDYEFDGFGNWIKRTVSMKEHFANSNEFVPIYIEFREIKYW</sequence>